<dbReference type="InterPro" id="IPR001789">
    <property type="entry name" value="Sig_transdc_resp-reg_receiver"/>
</dbReference>
<feature type="domain" description="Histidine kinase" evidence="18">
    <location>
        <begin position="537"/>
        <end position="758"/>
    </location>
</feature>
<evidence type="ECO:0000256" key="8">
    <source>
        <dbReference type="ARBA" id="ARBA00022692"/>
    </source>
</evidence>
<keyword evidence="10 21" id="KW-0067">ATP-binding</keyword>
<dbReference type="InterPro" id="IPR005467">
    <property type="entry name" value="His_kinase_dom"/>
</dbReference>
<dbReference type="Gene3D" id="1.20.120.160">
    <property type="entry name" value="HPT domain"/>
    <property type="match status" value="1"/>
</dbReference>
<evidence type="ECO:0000259" key="20">
    <source>
        <dbReference type="PROSITE" id="PS50894"/>
    </source>
</evidence>
<feature type="modified residue" description="4-aspartylphosphate" evidence="15">
    <location>
        <position position="832"/>
    </location>
</feature>
<evidence type="ECO:0000256" key="5">
    <source>
        <dbReference type="ARBA" id="ARBA00022519"/>
    </source>
</evidence>
<dbReference type="Gene3D" id="3.40.50.2300">
    <property type="match status" value="1"/>
</dbReference>
<dbReference type="InterPro" id="IPR008207">
    <property type="entry name" value="Sig_transdc_His_kin_Hpt_dom"/>
</dbReference>
<dbReference type="InterPro" id="IPR004358">
    <property type="entry name" value="Sig_transdc_His_kin-like_C"/>
</dbReference>
<dbReference type="Pfam" id="PF02518">
    <property type="entry name" value="HATPase_c"/>
    <property type="match status" value="1"/>
</dbReference>
<protein>
    <recommendedName>
        <fullName evidence="3">histidine kinase</fullName>
        <ecNumber evidence="3">2.7.13.3</ecNumber>
    </recommendedName>
</protein>
<keyword evidence="10 21" id="KW-0547">Nucleotide-binding</keyword>
<dbReference type="SMART" id="SM00448">
    <property type="entry name" value="REC"/>
    <property type="match status" value="1"/>
</dbReference>
<dbReference type="CDD" id="cd16922">
    <property type="entry name" value="HATPase_EvgS-ArcB-TorS-like"/>
    <property type="match status" value="1"/>
</dbReference>
<evidence type="ECO:0000256" key="15">
    <source>
        <dbReference type="PROSITE-ProRule" id="PRU00169"/>
    </source>
</evidence>
<dbReference type="InterPro" id="IPR003661">
    <property type="entry name" value="HisK_dim/P_dom"/>
</dbReference>
<evidence type="ECO:0000256" key="7">
    <source>
        <dbReference type="ARBA" id="ARBA00022679"/>
    </source>
</evidence>
<comment type="caution">
    <text evidence="21">The sequence shown here is derived from an EMBL/GenBank/DDBJ whole genome shotgun (WGS) entry which is preliminary data.</text>
</comment>
<dbReference type="Pfam" id="PF00072">
    <property type="entry name" value="Response_reg"/>
    <property type="match status" value="1"/>
</dbReference>
<sequence length="1008" mass="110677">MKSKSKAAAGGRANALRAFFAEVAYQLPRSQELHGLQRVMRAVFLLAGIVISIALLIISGLVVHGVFKDELDDIVKNFSLVNKALDNDMANYNINNFYLAEKYQQAWEKREHAPAPMVRQFLANKGYLELHQHGDPFLTFALGDPTALSTDTLSHYLELSRQVARQLAQETFQFQIIGINYTFPAKGAYLLIDFNRKIELPQAVGAPVAPLLARLTQGLPDFQSEHMAAYIRQHPKKPWIDIFVDPLIGRPAIRLTKVVQAHGRPVIFWVKSLDIKILQQLSPYLGKYSAELFIDNRGKLIYGSLDASPAIAAFARQAAQTQSKEAVSVSYHAGNIFIVEHLPFLGWSHVQVVSWKSFAHSSWRLAALTVALLALALLFLWLSLWLLERQLIAPAFSRSQRTLESEDLNRTMVRTAPAGLALYAIEDARIILQNRVMDDWERQSKHGATFQSLLRAQPISPGEYGNDALDRLIQLELDDGATLDLHVHAVHSKYLGVAVLLCHVVDVTAIKTTERKLDEARKKAEEANRAKSQFLAVMSHEIRTPLNAVLSSLELLARSPLAAAQRQRLRVAENSSQALREIVNDILDLSKVEAGQMTLERIPFNLRTLSQEVAQGMAPLAQAKGLAFTAVIDEDLAPAYLGDPARIRQIMFNLLSNAIKFTDSGEVIFEVYPQQEEAADSPIVIGVIDSGIGIAEEDQGKIFAEFTQADTSISRRFGGTGLGLSLCKKLSELMQGSLEFSSELGLGSAFSVTLPLPACEQVAQAVAAPRAAEPPAGGERHGRILVVDDYQVNGELIRDQLIELGYDADVANSGADALRLAGQRRYQLIATDLNMPGMDGYALARALREHAVAAPIIAITAHAGEEESRNCAEVGISGILLKPVSLAMLDQAMRAHLPAARPPAEASDSGARPALTAERLQLLLDSLESSLHSLDAAAQARDERGMQDQLHAIKGVFAMLRIDPVVQMCQTLEDFARTGAADAVAQQLSGLRQLAHRQLREQGLWRQA</sequence>
<evidence type="ECO:0000256" key="9">
    <source>
        <dbReference type="ARBA" id="ARBA00022777"/>
    </source>
</evidence>
<dbReference type="GO" id="GO:0005524">
    <property type="term" value="F:ATP binding"/>
    <property type="evidence" value="ECO:0007669"/>
    <property type="project" value="UniProtKB-KW"/>
</dbReference>
<name>A0ABV8ZWD5_9NEIS</name>
<feature type="domain" description="Response regulatory" evidence="19">
    <location>
        <begin position="783"/>
        <end position="897"/>
    </location>
</feature>
<dbReference type="PRINTS" id="PR00344">
    <property type="entry name" value="BCTRLSENSOR"/>
</dbReference>
<proteinExistence type="predicted"/>
<keyword evidence="4" id="KW-1003">Cell membrane</keyword>
<evidence type="ECO:0000256" key="2">
    <source>
        <dbReference type="ARBA" id="ARBA00004429"/>
    </source>
</evidence>
<dbReference type="InterPro" id="IPR036097">
    <property type="entry name" value="HisK_dim/P_sf"/>
</dbReference>
<dbReference type="PANTHER" id="PTHR43047">
    <property type="entry name" value="TWO-COMPONENT HISTIDINE PROTEIN KINASE"/>
    <property type="match status" value="1"/>
</dbReference>
<reference evidence="22" key="1">
    <citation type="journal article" date="2019" name="Int. J. Syst. Evol. Microbiol.">
        <title>The Global Catalogue of Microorganisms (GCM) 10K type strain sequencing project: providing services to taxonomists for standard genome sequencing and annotation.</title>
        <authorList>
            <consortium name="The Broad Institute Genomics Platform"/>
            <consortium name="The Broad Institute Genome Sequencing Center for Infectious Disease"/>
            <person name="Wu L."/>
            <person name="Ma J."/>
        </authorList>
    </citation>
    <scope>NUCLEOTIDE SEQUENCE [LARGE SCALE GENOMIC DNA]</scope>
    <source>
        <strain evidence="22">CGMCC 4.7608</strain>
    </source>
</reference>
<dbReference type="SMART" id="SM00388">
    <property type="entry name" value="HisKA"/>
    <property type="match status" value="1"/>
</dbReference>
<evidence type="ECO:0000313" key="21">
    <source>
        <dbReference type="EMBL" id="MFC4490753.1"/>
    </source>
</evidence>
<dbReference type="RefSeq" id="WP_378124633.1">
    <property type="nucleotide sequence ID" value="NZ_JBHSEK010000008.1"/>
</dbReference>
<dbReference type="EMBL" id="JBHSEK010000008">
    <property type="protein sequence ID" value="MFC4490753.1"/>
    <property type="molecule type" value="Genomic_DNA"/>
</dbReference>
<evidence type="ECO:0000313" key="22">
    <source>
        <dbReference type="Proteomes" id="UP001595999"/>
    </source>
</evidence>
<feature type="coiled-coil region" evidence="16">
    <location>
        <begin position="510"/>
        <end position="537"/>
    </location>
</feature>
<dbReference type="Gene3D" id="1.10.287.130">
    <property type="match status" value="1"/>
</dbReference>
<dbReference type="SUPFAM" id="SSF47384">
    <property type="entry name" value="Homodimeric domain of signal transducing histidine kinase"/>
    <property type="match status" value="1"/>
</dbReference>
<keyword evidence="6 15" id="KW-0597">Phosphoprotein</keyword>
<dbReference type="InterPro" id="IPR011006">
    <property type="entry name" value="CheY-like_superfamily"/>
</dbReference>
<dbReference type="CDD" id="cd17546">
    <property type="entry name" value="REC_hyHK_CKI1_RcsC-like"/>
    <property type="match status" value="1"/>
</dbReference>
<accession>A0ABV8ZWD5</accession>
<dbReference type="SMART" id="SM00387">
    <property type="entry name" value="HATPase_c"/>
    <property type="match status" value="1"/>
</dbReference>
<dbReference type="PANTHER" id="PTHR43047:SF72">
    <property type="entry name" value="OSMOSENSING HISTIDINE PROTEIN KINASE SLN1"/>
    <property type="match status" value="1"/>
</dbReference>
<evidence type="ECO:0000256" key="16">
    <source>
        <dbReference type="SAM" id="Coils"/>
    </source>
</evidence>
<evidence type="ECO:0000256" key="3">
    <source>
        <dbReference type="ARBA" id="ARBA00012438"/>
    </source>
</evidence>
<evidence type="ECO:0000256" key="10">
    <source>
        <dbReference type="ARBA" id="ARBA00022840"/>
    </source>
</evidence>
<dbReference type="Gene3D" id="3.30.565.10">
    <property type="entry name" value="Histidine kinase-like ATPase, C-terminal domain"/>
    <property type="match status" value="1"/>
</dbReference>
<evidence type="ECO:0000256" key="14">
    <source>
        <dbReference type="PROSITE-ProRule" id="PRU00110"/>
    </source>
</evidence>
<comment type="catalytic activity">
    <reaction evidence="1">
        <text>ATP + protein L-histidine = ADP + protein N-phospho-L-histidine.</text>
        <dbReference type="EC" id="2.7.13.3"/>
    </reaction>
</comment>
<dbReference type="InterPro" id="IPR036890">
    <property type="entry name" value="HATPase_C_sf"/>
</dbReference>
<dbReference type="Pfam" id="PF00512">
    <property type="entry name" value="HisKA"/>
    <property type="match status" value="1"/>
</dbReference>
<dbReference type="SUPFAM" id="SSF55874">
    <property type="entry name" value="ATPase domain of HSP90 chaperone/DNA topoisomerase II/histidine kinase"/>
    <property type="match status" value="1"/>
</dbReference>
<keyword evidence="16" id="KW-0175">Coiled coil</keyword>
<feature type="transmembrane region" description="Helical" evidence="17">
    <location>
        <begin position="42"/>
        <end position="67"/>
    </location>
</feature>
<gene>
    <name evidence="21" type="ORF">ACFO0R_14135</name>
</gene>
<feature type="transmembrane region" description="Helical" evidence="17">
    <location>
        <begin position="365"/>
        <end position="387"/>
    </location>
</feature>
<evidence type="ECO:0000256" key="17">
    <source>
        <dbReference type="SAM" id="Phobius"/>
    </source>
</evidence>
<dbReference type="CDD" id="cd00082">
    <property type="entry name" value="HisKA"/>
    <property type="match status" value="1"/>
</dbReference>
<keyword evidence="13 17" id="KW-0472">Membrane</keyword>
<dbReference type="EC" id="2.7.13.3" evidence="3"/>
<evidence type="ECO:0000256" key="4">
    <source>
        <dbReference type="ARBA" id="ARBA00022475"/>
    </source>
</evidence>
<evidence type="ECO:0000256" key="12">
    <source>
        <dbReference type="ARBA" id="ARBA00023012"/>
    </source>
</evidence>
<organism evidence="21 22">
    <name type="scientific">Chromobacterium aquaticum</name>
    <dbReference type="NCBI Taxonomy" id="467180"/>
    <lineage>
        <taxon>Bacteria</taxon>
        <taxon>Pseudomonadati</taxon>
        <taxon>Pseudomonadota</taxon>
        <taxon>Betaproteobacteria</taxon>
        <taxon>Neisseriales</taxon>
        <taxon>Chromobacteriaceae</taxon>
        <taxon>Chromobacterium</taxon>
    </lineage>
</organism>
<dbReference type="PROSITE" id="PS50110">
    <property type="entry name" value="RESPONSE_REGULATORY"/>
    <property type="match status" value="1"/>
</dbReference>
<dbReference type="PROSITE" id="PS50894">
    <property type="entry name" value="HPT"/>
    <property type="match status" value="1"/>
</dbReference>
<dbReference type="PROSITE" id="PS50109">
    <property type="entry name" value="HIS_KIN"/>
    <property type="match status" value="1"/>
</dbReference>
<dbReference type="SUPFAM" id="SSF47226">
    <property type="entry name" value="Histidine-containing phosphotransfer domain, HPT domain"/>
    <property type="match status" value="1"/>
</dbReference>
<evidence type="ECO:0000256" key="6">
    <source>
        <dbReference type="ARBA" id="ARBA00022553"/>
    </source>
</evidence>
<feature type="domain" description="HPt" evidence="20">
    <location>
        <begin position="912"/>
        <end position="1008"/>
    </location>
</feature>
<dbReference type="Pfam" id="PF01627">
    <property type="entry name" value="Hpt"/>
    <property type="match status" value="1"/>
</dbReference>
<keyword evidence="12" id="KW-0902">Two-component regulatory system</keyword>
<dbReference type="Proteomes" id="UP001595999">
    <property type="component" value="Unassembled WGS sequence"/>
</dbReference>
<comment type="subcellular location">
    <subcellularLocation>
        <location evidence="2">Cell inner membrane</location>
        <topology evidence="2">Multi-pass membrane protein</topology>
    </subcellularLocation>
</comment>
<keyword evidence="9" id="KW-0418">Kinase</keyword>
<keyword evidence="7" id="KW-0808">Transferase</keyword>
<dbReference type="InterPro" id="IPR003594">
    <property type="entry name" value="HATPase_dom"/>
</dbReference>
<keyword evidence="22" id="KW-1185">Reference proteome</keyword>
<keyword evidence="5" id="KW-0997">Cell inner membrane</keyword>
<keyword evidence="11 17" id="KW-1133">Transmembrane helix</keyword>
<feature type="modified residue" description="Phosphohistidine" evidence="14">
    <location>
        <position position="951"/>
    </location>
</feature>
<evidence type="ECO:0000256" key="11">
    <source>
        <dbReference type="ARBA" id="ARBA00022989"/>
    </source>
</evidence>
<keyword evidence="8 17" id="KW-0812">Transmembrane</keyword>
<evidence type="ECO:0000259" key="18">
    <source>
        <dbReference type="PROSITE" id="PS50109"/>
    </source>
</evidence>
<evidence type="ECO:0000259" key="19">
    <source>
        <dbReference type="PROSITE" id="PS50110"/>
    </source>
</evidence>
<evidence type="ECO:0000256" key="13">
    <source>
        <dbReference type="ARBA" id="ARBA00023136"/>
    </source>
</evidence>
<evidence type="ECO:0000256" key="1">
    <source>
        <dbReference type="ARBA" id="ARBA00000085"/>
    </source>
</evidence>
<dbReference type="InterPro" id="IPR036641">
    <property type="entry name" value="HPT_dom_sf"/>
</dbReference>
<dbReference type="SUPFAM" id="SSF52172">
    <property type="entry name" value="CheY-like"/>
    <property type="match status" value="1"/>
</dbReference>